<evidence type="ECO:0000256" key="2">
    <source>
        <dbReference type="ARBA" id="ARBA00022755"/>
    </source>
</evidence>
<feature type="binding site" evidence="4">
    <location>
        <position position="214"/>
    </location>
    <ligand>
        <name>ATP</name>
        <dbReference type="ChEBI" id="CHEBI:30616"/>
    </ligand>
</feature>
<dbReference type="Gene3D" id="3.30.470.20">
    <property type="entry name" value="ATP-grasp fold, B domain"/>
    <property type="match status" value="1"/>
</dbReference>
<keyword evidence="1 4" id="KW-0547">Nucleotide-binding</keyword>
<evidence type="ECO:0000259" key="6">
    <source>
        <dbReference type="PROSITE" id="PS50975"/>
    </source>
</evidence>
<evidence type="ECO:0000256" key="1">
    <source>
        <dbReference type="ARBA" id="ARBA00022741"/>
    </source>
</evidence>
<dbReference type="Gene3D" id="3.30.1490.20">
    <property type="entry name" value="ATP-grasp fold, A domain"/>
    <property type="match status" value="1"/>
</dbReference>
<feature type="binding site" evidence="4">
    <location>
        <position position="148"/>
    </location>
    <ligand>
        <name>ATP</name>
        <dbReference type="ChEBI" id="CHEBI:30616"/>
    </ligand>
</feature>
<accession>A0ABV0ECN6</accession>
<proteinExistence type="inferred from homology"/>
<dbReference type="InterPro" id="IPR040686">
    <property type="entry name" value="PurK_C"/>
</dbReference>
<protein>
    <recommendedName>
        <fullName evidence="4 5">N5-carboxyaminoimidazole ribonucleotide synthase</fullName>
        <shortName evidence="4 5">N5-CAIR synthase</shortName>
        <ecNumber evidence="4 5">6.3.4.18</ecNumber>
    </recommendedName>
    <alternativeName>
        <fullName evidence="4 5">5-(carboxyamino)imidazole ribonucleotide synthetase</fullName>
    </alternativeName>
</protein>
<comment type="function">
    <text evidence="4">Catalyzes the ATP-dependent conversion of 5-aminoimidazole ribonucleotide (AIR) and HCO(3)(-) to N5-carboxyaminoimidazole ribonucleotide (N5-CAIR).</text>
</comment>
<dbReference type="RefSeq" id="WP_347307267.1">
    <property type="nucleotide sequence ID" value="NZ_JBAJEX010000002.1"/>
</dbReference>
<dbReference type="InterPro" id="IPR003135">
    <property type="entry name" value="ATP-grasp_carboxylate-amine"/>
</dbReference>
<comment type="subunit">
    <text evidence="4 5">Homodimer.</text>
</comment>
<dbReference type="NCBIfam" id="NF004675">
    <property type="entry name" value="PRK06019.1-1"/>
    <property type="match status" value="1"/>
</dbReference>
<dbReference type="PANTHER" id="PTHR11609:SF5">
    <property type="entry name" value="PHOSPHORIBOSYLAMINOIMIDAZOLE CARBOXYLASE"/>
    <property type="match status" value="1"/>
</dbReference>
<dbReference type="NCBIfam" id="NF004679">
    <property type="entry name" value="PRK06019.1-5"/>
    <property type="match status" value="1"/>
</dbReference>
<feature type="binding site" evidence="4">
    <location>
        <begin position="268"/>
        <end position="269"/>
    </location>
    <ligand>
        <name>ATP</name>
        <dbReference type="ChEBI" id="CHEBI:30616"/>
    </ligand>
</feature>
<dbReference type="InterPro" id="IPR054350">
    <property type="entry name" value="PurT/PurK_preATP-grasp"/>
</dbReference>
<reference evidence="7 8" key="1">
    <citation type="submission" date="2024-02" db="EMBL/GenBank/DDBJ databases">
        <title>New thermophilic sulfur-oxidizing bacteria from a hot springs of the Uzon caldera (Kamchatka, Russia).</title>
        <authorList>
            <person name="Dukat A.M."/>
            <person name="Elcheninov A.G."/>
            <person name="Frolov E.N."/>
        </authorList>
    </citation>
    <scope>NUCLEOTIDE SEQUENCE [LARGE SCALE GENOMIC DNA]</scope>
    <source>
        <strain evidence="7 8">AK1</strain>
    </source>
</reference>
<dbReference type="SUPFAM" id="SSF52440">
    <property type="entry name" value="PreATP-grasp domain"/>
    <property type="match status" value="1"/>
</dbReference>
<comment type="function">
    <text evidence="5">Catalyzes the ATP-dependent conversion of 5-aminoimidazole ribonucleotide (AIR) and HCO(3)- to N5-carboxyaminoimidazole ribonucleotide (N5-CAIR).</text>
</comment>
<comment type="catalytic activity">
    <reaction evidence="4 5">
        <text>5-amino-1-(5-phospho-beta-D-ribosyl)imidazole + hydrogencarbonate + ATP = 5-carboxyamino-1-(5-phospho-D-ribosyl)imidazole + ADP + phosphate + 2 H(+)</text>
        <dbReference type="Rhea" id="RHEA:19317"/>
        <dbReference type="ChEBI" id="CHEBI:15378"/>
        <dbReference type="ChEBI" id="CHEBI:17544"/>
        <dbReference type="ChEBI" id="CHEBI:30616"/>
        <dbReference type="ChEBI" id="CHEBI:43474"/>
        <dbReference type="ChEBI" id="CHEBI:58730"/>
        <dbReference type="ChEBI" id="CHEBI:137981"/>
        <dbReference type="ChEBI" id="CHEBI:456216"/>
        <dbReference type="EC" id="6.3.4.18"/>
    </reaction>
</comment>
<dbReference type="Gene3D" id="3.40.50.20">
    <property type="match status" value="1"/>
</dbReference>
<organism evidence="7 8">
    <name type="scientific">Thiobacter aerophilum</name>
    <dbReference type="NCBI Taxonomy" id="3121275"/>
    <lineage>
        <taxon>Bacteria</taxon>
        <taxon>Pseudomonadati</taxon>
        <taxon>Pseudomonadota</taxon>
        <taxon>Betaproteobacteria</taxon>
        <taxon>Burkholderiales</taxon>
        <taxon>Thiobacteraceae</taxon>
        <taxon>Thiobacter</taxon>
    </lineage>
</organism>
<dbReference type="EC" id="6.3.4.18" evidence="4 5"/>
<evidence type="ECO:0000256" key="5">
    <source>
        <dbReference type="RuleBase" id="RU361200"/>
    </source>
</evidence>
<dbReference type="InterPro" id="IPR011761">
    <property type="entry name" value="ATP-grasp"/>
</dbReference>
<sequence length="391" mass="41551">MTPAMILPGATLGVLGGGQLGRMFTQAALTMGYRVLVLDPDPDSPAGQIATEHIRADYGDPAALTRMGQECAAVTTEFENVHADSLRLLARHTVVRPSGDAVAIVQNRAREKTFLAEAGFPTVPFGLVPDVQALPDAAAHTGFPALLKVSRFGYDGKGQARVANLDEARAAFVAMGQEPCVLEAFLPLTAELSVVLGRDAAGHTACYPVAENRHHNGILDVSIVPARIAPAVAANARAMAIAIAEKLDYCGVMAVEFFLLEGKRLVVNEIAPRPHNSGHYTLDACLTSQFEQQVRALCGLPLGETRLFSPVVMVNLLGDIWRNGAPDWSVLLAHPNLKLHLYGKRQARPGRKMGHFNVVAPTLEAALATALAAREAIGVEGPPPEVREPAA</sequence>
<feature type="binding site" evidence="4">
    <location>
        <position position="191"/>
    </location>
    <ligand>
        <name>ATP</name>
        <dbReference type="ChEBI" id="CHEBI:30616"/>
    </ligand>
</feature>
<keyword evidence="2 4" id="KW-0658">Purine biosynthesis</keyword>
<feature type="domain" description="ATP-grasp" evidence="6">
    <location>
        <begin position="112"/>
        <end position="298"/>
    </location>
</feature>
<dbReference type="Pfam" id="PF02222">
    <property type="entry name" value="ATP-grasp"/>
    <property type="match status" value="1"/>
</dbReference>
<dbReference type="Proteomes" id="UP001482231">
    <property type="component" value="Unassembled WGS sequence"/>
</dbReference>
<comment type="similarity">
    <text evidence="4 5">Belongs to the PurK/PurT family.</text>
</comment>
<evidence type="ECO:0000256" key="3">
    <source>
        <dbReference type="ARBA" id="ARBA00022840"/>
    </source>
</evidence>
<keyword evidence="4 5" id="KW-0436">Ligase</keyword>
<dbReference type="HAMAP" id="MF_01928">
    <property type="entry name" value="PurK"/>
    <property type="match status" value="1"/>
</dbReference>
<dbReference type="InterPro" id="IPR005875">
    <property type="entry name" value="PurK"/>
</dbReference>
<dbReference type="InterPro" id="IPR013815">
    <property type="entry name" value="ATP_grasp_subdomain_1"/>
</dbReference>
<evidence type="ECO:0000313" key="8">
    <source>
        <dbReference type="Proteomes" id="UP001482231"/>
    </source>
</evidence>
<dbReference type="InterPro" id="IPR016185">
    <property type="entry name" value="PreATP-grasp_dom_sf"/>
</dbReference>
<dbReference type="PANTHER" id="PTHR11609">
    <property type="entry name" value="PURINE BIOSYNTHESIS PROTEIN 6/7, PUR6/7"/>
    <property type="match status" value="1"/>
</dbReference>
<evidence type="ECO:0000313" key="7">
    <source>
        <dbReference type="EMBL" id="MEO1766309.1"/>
    </source>
</evidence>
<dbReference type="NCBIfam" id="NF004676">
    <property type="entry name" value="PRK06019.1-2"/>
    <property type="match status" value="1"/>
</dbReference>
<evidence type="ECO:0000256" key="4">
    <source>
        <dbReference type="HAMAP-Rule" id="MF_01928"/>
    </source>
</evidence>
<dbReference type="PROSITE" id="PS50975">
    <property type="entry name" value="ATP_GRASP"/>
    <property type="match status" value="1"/>
</dbReference>
<dbReference type="SUPFAM" id="SSF56059">
    <property type="entry name" value="Glutathione synthetase ATP-binding domain-like"/>
    <property type="match status" value="1"/>
</dbReference>
<keyword evidence="8" id="KW-1185">Reference proteome</keyword>
<dbReference type="Pfam" id="PF22660">
    <property type="entry name" value="RS_preATP-grasp-like"/>
    <property type="match status" value="1"/>
</dbReference>
<dbReference type="NCBIfam" id="TIGR01161">
    <property type="entry name" value="purK"/>
    <property type="match status" value="1"/>
</dbReference>
<comment type="pathway">
    <text evidence="4 5">Purine metabolism; IMP biosynthesis via de novo pathway; 5-amino-1-(5-phospho-D-ribosyl)imidazole-4-carboxylate from 5-amino-1-(5-phospho-D-ribosyl)imidazole (N5-CAIR route): step 1/2.</text>
</comment>
<keyword evidence="3 4" id="KW-0067">ATP-binding</keyword>
<comment type="caution">
    <text evidence="7">The sequence shown here is derived from an EMBL/GenBank/DDBJ whole genome shotgun (WGS) entry which is preliminary data.</text>
</comment>
<dbReference type="GO" id="GO:0034028">
    <property type="term" value="F:5-(carboxyamino)imidazole ribonucleotide synthase activity"/>
    <property type="evidence" value="ECO:0007669"/>
    <property type="project" value="UniProtKB-EC"/>
</dbReference>
<dbReference type="InterPro" id="IPR011054">
    <property type="entry name" value="Rudment_hybrid_motif"/>
</dbReference>
<dbReference type="Pfam" id="PF17769">
    <property type="entry name" value="PurK_C"/>
    <property type="match status" value="1"/>
</dbReference>
<gene>
    <name evidence="4 5" type="primary">purK</name>
    <name evidence="7" type="ORF">V6E02_03655</name>
</gene>
<dbReference type="NCBIfam" id="NF004677">
    <property type="entry name" value="PRK06019.1-3"/>
    <property type="match status" value="1"/>
</dbReference>
<feature type="binding site" evidence="4">
    <location>
        <begin position="153"/>
        <end position="159"/>
    </location>
    <ligand>
        <name>ATP</name>
        <dbReference type="ChEBI" id="CHEBI:30616"/>
    </ligand>
</feature>
<dbReference type="SUPFAM" id="SSF51246">
    <property type="entry name" value="Rudiment single hybrid motif"/>
    <property type="match status" value="1"/>
</dbReference>
<feature type="binding site" evidence="4">
    <location>
        <begin position="183"/>
        <end position="186"/>
    </location>
    <ligand>
        <name>ATP</name>
        <dbReference type="ChEBI" id="CHEBI:30616"/>
    </ligand>
</feature>
<feature type="binding site" evidence="4">
    <location>
        <position position="108"/>
    </location>
    <ligand>
        <name>ATP</name>
        <dbReference type="ChEBI" id="CHEBI:30616"/>
    </ligand>
</feature>
<dbReference type="EMBL" id="JBAJEX010000002">
    <property type="protein sequence ID" value="MEO1766309.1"/>
    <property type="molecule type" value="Genomic_DNA"/>
</dbReference>
<name>A0ABV0ECN6_9BURK</name>